<sequence length="332" mass="37820">MAEDGVSLEDEFYKKLLLEEAKKLENAPPDRHEFVPTPQFVMKLLNSKEEKVFINICTSEKIPPAKDITEETLVEVLESEDPTQYRVPMSLGEPHVEVDNRGQGCTAYDVVINPTFYNKIQNSELFKSFFLTIVFEGLESKYDMELERKWTVLKNKKCMGVLQPHCIRSKSKPVIMEMESETKPRTKPAEPKMIEVVQDSKSRALTPKYNIIREPPDGKPEFLVIEINLPGIKSTKDTTLDVGEDRLVLRVNPDKYQLDLDLPFDIDNDTCGAQYNRKTKVRFLLLLYMFSAAADSRIPVNTSVISCNLFDDICPDMACGRKVLINGAGDEE</sequence>
<dbReference type="PANTHER" id="PTHR22997:SF0">
    <property type="entry name" value="PIH1 DOMAIN-CONTAINING PROTEIN 1"/>
    <property type="match status" value="1"/>
</dbReference>
<evidence type="ECO:0000313" key="6">
    <source>
        <dbReference type="EMBL" id="RMX42908.1"/>
    </source>
</evidence>
<gene>
    <name evidence="6" type="ORF">pdam_00005179</name>
</gene>
<dbReference type="Proteomes" id="UP000275408">
    <property type="component" value="Unassembled WGS sequence"/>
</dbReference>
<evidence type="ECO:0000256" key="3">
    <source>
        <dbReference type="ARBA" id="ARBA00046233"/>
    </source>
</evidence>
<dbReference type="EMBL" id="RCHS01003253">
    <property type="protein sequence ID" value="RMX42908.1"/>
    <property type="molecule type" value="Genomic_DNA"/>
</dbReference>
<dbReference type="InterPro" id="IPR050734">
    <property type="entry name" value="PIH1/Kintoun_subfamily"/>
</dbReference>
<keyword evidence="7" id="KW-1185">Reference proteome</keyword>
<dbReference type="OrthoDB" id="5135119at2759"/>
<dbReference type="GO" id="GO:0000492">
    <property type="term" value="P:box C/D snoRNP assembly"/>
    <property type="evidence" value="ECO:0007669"/>
    <property type="project" value="TreeGrafter"/>
</dbReference>
<evidence type="ECO:0000256" key="2">
    <source>
        <dbReference type="ARBA" id="ARBA00040540"/>
    </source>
</evidence>
<comment type="function">
    <text evidence="3">Involved in the assembly of C/D box small nucleolar ribonucleoprotein (snoRNP) particles. Recruits the SWI/SNF complex to the core promoter of rRNA genes and enhances pre-rRNA transcription. Mediates interaction of TELO2 with the R2TP complex which is necessary for the stability of MTOR and SMG1. Positively regulates the assembly and activity of the mTORC1 complex.</text>
</comment>
<evidence type="ECO:0000313" key="7">
    <source>
        <dbReference type="Proteomes" id="UP000275408"/>
    </source>
</evidence>
<dbReference type="CDD" id="cd00298">
    <property type="entry name" value="ACD_sHsps_p23-like"/>
    <property type="match status" value="1"/>
</dbReference>
<comment type="similarity">
    <text evidence="1">Belongs to the PIH1 family.</text>
</comment>
<evidence type="ECO:0000256" key="1">
    <source>
        <dbReference type="ARBA" id="ARBA00008511"/>
    </source>
</evidence>
<comment type="caution">
    <text evidence="6">The sequence shown here is derived from an EMBL/GenBank/DDBJ whole genome shotgun (WGS) entry which is preliminary data.</text>
</comment>
<dbReference type="InterPro" id="IPR012981">
    <property type="entry name" value="PIH1_N"/>
</dbReference>
<proteinExistence type="inferred from homology"/>
<reference evidence="6 7" key="1">
    <citation type="journal article" date="2018" name="Sci. Rep.">
        <title>Comparative analysis of the Pocillopora damicornis genome highlights role of immune system in coral evolution.</title>
        <authorList>
            <person name="Cunning R."/>
            <person name="Bay R.A."/>
            <person name="Gillette P."/>
            <person name="Baker A.C."/>
            <person name="Traylor-Knowles N."/>
        </authorList>
    </citation>
    <scope>NUCLEOTIDE SEQUENCE [LARGE SCALE GENOMIC DNA]</scope>
    <source>
        <strain evidence="6">RSMAS</strain>
        <tissue evidence="6">Whole animal</tissue>
    </source>
</reference>
<dbReference type="GO" id="GO:0006364">
    <property type="term" value="P:rRNA processing"/>
    <property type="evidence" value="ECO:0007669"/>
    <property type="project" value="TreeGrafter"/>
</dbReference>
<evidence type="ECO:0000259" key="5">
    <source>
        <dbReference type="Pfam" id="PF18201"/>
    </source>
</evidence>
<name>A0A3M6TNP1_POCDA</name>
<dbReference type="STRING" id="46731.A0A3M6TNP1"/>
<dbReference type="Pfam" id="PF08190">
    <property type="entry name" value="PIH1"/>
    <property type="match status" value="1"/>
</dbReference>
<protein>
    <recommendedName>
        <fullName evidence="2">PIH1 domain-containing protein 1</fullName>
    </recommendedName>
</protein>
<accession>A0A3M6TNP1</accession>
<dbReference type="GO" id="GO:0005737">
    <property type="term" value="C:cytoplasm"/>
    <property type="evidence" value="ECO:0007669"/>
    <property type="project" value="TreeGrafter"/>
</dbReference>
<dbReference type="Pfam" id="PF18201">
    <property type="entry name" value="PIH1_CS"/>
    <property type="match status" value="1"/>
</dbReference>
<dbReference type="AlphaFoldDB" id="A0A3M6TNP1"/>
<evidence type="ECO:0000259" key="4">
    <source>
        <dbReference type="Pfam" id="PF08190"/>
    </source>
</evidence>
<feature type="domain" description="PIH1D1/2/3 CS-like" evidence="5">
    <location>
        <begin position="218"/>
        <end position="280"/>
    </location>
</feature>
<dbReference type="GO" id="GO:0097255">
    <property type="term" value="C:R2TP complex"/>
    <property type="evidence" value="ECO:0007669"/>
    <property type="project" value="TreeGrafter"/>
</dbReference>
<dbReference type="GO" id="GO:1990904">
    <property type="term" value="C:ribonucleoprotein complex"/>
    <property type="evidence" value="ECO:0007669"/>
    <property type="project" value="TreeGrafter"/>
</dbReference>
<dbReference type="PANTHER" id="PTHR22997">
    <property type="entry name" value="PIH1 DOMAIN-CONTAINING PROTEIN 1"/>
    <property type="match status" value="1"/>
</dbReference>
<dbReference type="InterPro" id="IPR041442">
    <property type="entry name" value="PIH1D1/2/3_CS-like"/>
</dbReference>
<feature type="domain" description="PIH1 N-terminal" evidence="4">
    <location>
        <begin position="8"/>
        <end position="173"/>
    </location>
</feature>
<organism evidence="6 7">
    <name type="scientific">Pocillopora damicornis</name>
    <name type="common">Cauliflower coral</name>
    <name type="synonym">Millepora damicornis</name>
    <dbReference type="NCBI Taxonomy" id="46731"/>
    <lineage>
        <taxon>Eukaryota</taxon>
        <taxon>Metazoa</taxon>
        <taxon>Cnidaria</taxon>
        <taxon>Anthozoa</taxon>
        <taxon>Hexacorallia</taxon>
        <taxon>Scleractinia</taxon>
        <taxon>Astrocoeniina</taxon>
        <taxon>Pocilloporidae</taxon>
        <taxon>Pocillopora</taxon>
    </lineage>
</organism>